<feature type="binding site" evidence="2">
    <location>
        <position position="320"/>
    </location>
    <ligand>
        <name>CoA</name>
        <dbReference type="ChEBI" id="CHEBI:57287"/>
    </ligand>
</feature>
<evidence type="ECO:0000256" key="2">
    <source>
        <dbReference type="HAMAP-Rule" id="MF_03227"/>
    </source>
</evidence>
<dbReference type="SUPFAM" id="SSF100950">
    <property type="entry name" value="NagB/RpiA/CoA transferase-like"/>
    <property type="match status" value="2"/>
</dbReference>
<comment type="function">
    <text evidence="2">Coenzyme A-transferase that converts butyryl-CoA to butyrate.</text>
</comment>
<feature type="binding site" evidence="2">
    <location>
        <position position="343"/>
    </location>
    <ligand>
        <name>CoA</name>
        <dbReference type="ChEBI" id="CHEBI:57287"/>
    </ligand>
</feature>
<dbReference type="EC" id="2.8.3.-" evidence="2 3"/>
<proteinExistence type="inferred from homology"/>
<comment type="pathway">
    <text evidence="2">Lipid metabolism; butanoate metabolism.</text>
</comment>
<protein>
    <recommendedName>
        <fullName evidence="2 3">Butyryl-CoA:acetate CoA-transferase</fullName>
        <shortName evidence="2">Butyryl-CoA CoA-transferase</shortName>
        <ecNumber evidence="2 3">2.8.3.-</ecNumber>
    </recommendedName>
</protein>
<organism evidence="6 7">
    <name type="scientific">Candidatus Anaerobutyricum stercoris</name>
    <dbReference type="NCBI Taxonomy" id="2838457"/>
    <lineage>
        <taxon>Bacteria</taxon>
        <taxon>Bacillati</taxon>
        <taxon>Bacillota</taxon>
        <taxon>Clostridia</taxon>
        <taxon>Lachnospirales</taxon>
        <taxon>Lachnospiraceae</taxon>
        <taxon>Anaerobutyricum</taxon>
    </lineage>
</organism>
<dbReference type="InterPro" id="IPR023990">
    <property type="entry name" value="Butryl-CoA_acetate_CoA_Tfrase"/>
</dbReference>
<dbReference type="AlphaFoldDB" id="A0A9D2J8B6"/>
<feature type="domain" description="Acetyl-CoA hydrolase/transferase N-terminal" evidence="4">
    <location>
        <begin position="5"/>
        <end position="181"/>
    </location>
</feature>
<evidence type="ECO:0000313" key="7">
    <source>
        <dbReference type="Proteomes" id="UP000824049"/>
    </source>
</evidence>
<dbReference type="Pfam" id="PF13336">
    <property type="entry name" value="AcetylCoA_hyd_C"/>
    <property type="match status" value="1"/>
</dbReference>
<dbReference type="HAMAP" id="MF_03227">
    <property type="entry name" value="But_acet_CoA_trans"/>
    <property type="match status" value="1"/>
</dbReference>
<feature type="binding site" evidence="2">
    <location>
        <begin position="220"/>
        <end position="224"/>
    </location>
    <ligand>
        <name>CoA</name>
        <dbReference type="ChEBI" id="CHEBI:57287"/>
    </ligand>
</feature>
<keyword evidence="2" id="KW-0443">Lipid metabolism</keyword>
<evidence type="ECO:0000259" key="4">
    <source>
        <dbReference type="Pfam" id="PF02550"/>
    </source>
</evidence>
<dbReference type="Gene3D" id="3.40.1080.20">
    <property type="entry name" value="Acetyl-CoA hydrolase/transferase C-terminal domain"/>
    <property type="match status" value="1"/>
</dbReference>
<dbReference type="GO" id="GO:0008775">
    <property type="term" value="F:acetate CoA-transferase activity"/>
    <property type="evidence" value="ECO:0007669"/>
    <property type="project" value="InterPro"/>
</dbReference>
<keyword evidence="1 2" id="KW-0808">Transferase</keyword>
<dbReference type="PANTHER" id="PTHR21432">
    <property type="entry name" value="ACETYL-COA HYDROLASE-RELATED"/>
    <property type="match status" value="1"/>
</dbReference>
<feature type="domain" description="Acetyl-CoA hydrolase/transferase C-terminal" evidence="5">
    <location>
        <begin position="279"/>
        <end position="435"/>
    </location>
</feature>
<dbReference type="GO" id="GO:0006084">
    <property type="term" value="P:acetyl-CoA metabolic process"/>
    <property type="evidence" value="ECO:0007669"/>
    <property type="project" value="UniProtKB-UniRule"/>
</dbReference>
<dbReference type="Pfam" id="PF02550">
    <property type="entry name" value="AcetylCoA_hydro"/>
    <property type="match status" value="1"/>
</dbReference>
<sequence>MSYIKEYAKKLVTAEEAVKVVNSNDWVDYGWTTGTPVALDAALAARADELENVKVRGGILLWVPEIFKVDNVAEHFTWNSWHMSGIERKAVNQGFAYYAPVRYSELPRYYRENIGHINVAMFQVAPMDKHGFFNFGPNASHMKAVCEISDVIIVEVNEKMPRCLGGYEEGIHISEVDYIVEGSNPEMGQLGAGGAPTDVDKAVAKLIVEEIPDGACLQLGIGGMPNTVGSMIAESDLKDLGVHTEMYVDAFVDIAKAGKITGARKSIDRGRQVYAFGAGTQKMYDYLDDNPECMSAPVNYTNSTATISKLDNFISINNAVDIDLYGQVNAESAGTKQISGAGGQLDFVLGAYASKGGKSFICCSSTFTSKDGVMHSRIRPTLAEGSIVTDTRPNTHYVVTEYGKVCLKGLSTWERAEALISIAHPDFRDELIAEAEKMKIWRRSNK</sequence>
<dbReference type="EMBL" id="DXBR01000123">
    <property type="protein sequence ID" value="HIZ40865.1"/>
    <property type="molecule type" value="Genomic_DNA"/>
</dbReference>
<feature type="active site" description="5-glutamyl coenzyme A thioester intermediate" evidence="2">
    <location>
        <position position="245"/>
    </location>
</feature>
<comment type="similarity">
    <text evidence="2">Belongs to the acetyl-CoA hydrolase/transferase family. Butyryl-CoA CoA-transferase subfamily.</text>
</comment>
<reference evidence="6" key="2">
    <citation type="submission" date="2021-04" db="EMBL/GenBank/DDBJ databases">
        <authorList>
            <person name="Gilroy R."/>
        </authorList>
    </citation>
    <scope>NUCLEOTIDE SEQUENCE</scope>
    <source>
        <strain evidence="6">CHK179-28034</strain>
    </source>
</reference>
<dbReference type="Proteomes" id="UP000824049">
    <property type="component" value="Unassembled WGS sequence"/>
</dbReference>
<reference evidence="6" key="1">
    <citation type="journal article" date="2021" name="PeerJ">
        <title>Extensive microbial diversity within the chicken gut microbiome revealed by metagenomics and culture.</title>
        <authorList>
            <person name="Gilroy R."/>
            <person name="Ravi A."/>
            <person name="Getino M."/>
            <person name="Pursley I."/>
            <person name="Horton D.L."/>
            <person name="Alikhan N.F."/>
            <person name="Baker D."/>
            <person name="Gharbi K."/>
            <person name="Hall N."/>
            <person name="Watson M."/>
            <person name="Adriaenssens E.M."/>
            <person name="Foster-Nyarko E."/>
            <person name="Jarju S."/>
            <person name="Secka A."/>
            <person name="Antonio M."/>
            <person name="Oren A."/>
            <person name="Chaudhuri R.R."/>
            <person name="La Ragione R."/>
            <person name="Hildebrand F."/>
            <person name="Pallen M.J."/>
        </authorList>
    </citation>
    <scope>NUCLEOTIDE SEQUENCE</scope>
    <source>
        <strain evidence="6">CHK179-28034</strain>
    </source>
</reference>
<dbReference type="InterPro" id="IPR026888">
    <property type="entry name" value="AcetylCoA_hyd_C"/>
</dbReference>
<name>A0A9D2J8B6_9FIRM</name>
<dbReference type="InterPro" id="IPR038460">
    <property type="entry name" value="AcetylCoA_hyd_C_sf"/>
</dbReference>
<accession>A0A9D2J8B6</accession>
<evidence type="ECO:0000256" key="1">
    <source>
        <dbReference type="ARBA" id="ARBA00022679"/>
    </source>
</evidence>
<dbReference type="Gene3D" id="3.40.1080.10">
    <property type="entry name" value="Glutaconate Coenzyme A-transferase"/>
    <property type="match status" value="1"/>
</dbReference>
<dbReference type="GO" id="GO:0006083">
    <property type="term" value="P:acetate metabolic process"/>
    <property type="evidence" value="ECO:0007669"/>
    <property type="project" value="InterPro"/>
</dbReference>
<dbReference type="InterPro" id="IPR037171">
    <property type="entry name" value="NagB/RpiA_transferase-like"/>
</dbReference>
<dbReference type="Gene3D" id="3.30.750.70">
    <property type="entry name" value="4-hydroxybutyrate coenzyme like domains"/>
    <property type="match status" value="1"/>
</dbReference>
<comment type="caution">
    <text evidence="6">The sequence shown here is derived from an EMBL/GenBank/DDBJ whole genome shotgun (WGS) entry which is preliminary data.</text>
</comment>
<dbReference type="HAMAP" id="MF_03228">
    <property type="entry name" value="But_CoA_trans"/>
    <property type="match status" value="1"/>
</dbReference>
<keyword evidence="2" id="KW-0276">Fatty acid metabolism</keyword>
<dbReference type="InterPro" id="IPR046433">
    <property type="entry name" value="ActCoA_hydro"/>
</dbReference>
<evidence type="ECO:0000259" key="5">
    <source>
        <dbReference type="Pfam" id="PF13336"/>
    </source>
</evidence>
<comment type="catalytic activity">
    <reaction evidence="2">
        <text>butanoate + acetyl-CoA = butanoyl-CoA + acetate</text>
        <dbReference type="Rhea" id="RHEA:30071"/>
        <dbReference type="ChEBI" id="CHEBI:17968"/>
        <dbReference type="ChEBI" id="CHEBI:30089"/>
        <dbReference type="ChEBI" id="CHEBI:57288"/>
        <dbReference type="ChEBI" id="CHEBI:57371"/>
    </reaction>
</comment>
<gene>
    <name evidence="6" type="ORF">H9968_13285</name>
</gene>
<evidence type="ECO:0000256" key="3">
    <source>
        <dbReference type="NCBIfam" id="TIGR03948"/>
    </source>
</evidence>
<dbReference type="NCBIfam" id="TIGR03948">
    <property type="entry name" value="butyr_acet_CoA"/>
    <property type="match status" value="1"/>
</dbReference>
<dbReference type="GO" id="GO:0046358">
    <property type="term" value="P:butyrate biosynthetic process"/>
    <property type="evidence" value="ECO:0007669"/>
    <property type="project" value="UniProtKB-UniRule"/>
</dbReference>
<dbReference type="PANTHER" id="PTHR21432:SF20">
    <property type="entry name" value="ACETYL-COA HYDROLASE"/>
    <property type="match status" value="1"/>
</dbReference>
<evidence type="ECO:0000313" key="6">
    <source>
        <dbReference type="EMBL" id="HIZ40865.1"/>
    </source>
</evidence>
<dbReference type="InterPro" id="IPR003702">
    <property type="entry name" value="ActCoA_hydro_N"/>
</dbReference>